<dbReference type="RefSeq" id="WP_182842540.1">
    <property type="nucleotide sequence ID" value="NZ_BAAALP010000031.1"/>
</dbReference>
<dbReference type="Pfam" id="PF00144">
    <property type="entry name" value="Beta-lactamase"/>
    <property type="match status" value="1"/>
</dbReference>
<dbReference type="SUPFAM" id="SSF56601">
    <property type="entry name" value="beta-lactamase/transpeptidase-like"/>
    <property type="match status" value="1"/>
</dbReference>
<feature type="domain" description="Beta-lactamase-related" evidence="1">
    <location>
        <begin position="11"/>
        <end position="350"/>
    </location>
</feature>
<dbReference type="PANTHER" id="PTHR43319">
    <property type="entry name" value="BETA-LACTAMASE-RELATED"/>
    <property type="match status" value="1"/>
</dbReference>
<dbReference type="AlphaFoldDB" id="A0A7W3QKL3"/>
<reference evidence="2 3" key="1">
    <citation type="submission" date="2020-08" db="EMBL/GenBank/DDBJ databases">
        <title>Genomic Encyclopedia of Type Strains, Phase IV (KMG-IV): sequencing the most valuable type-strain genomes for metagenomic binning, comparative biology and taxonomic classification.</title>
        <authorList>
            <person name="Goeker M."/>
        </authorList>
    </citation>
    <scope>NUCLEOTIDE SEQUENCE [LARGE SCALE GENOMIC DNA]</scope>
    <source>
        <strain evidence="2 3">DSM 44197</strain>
    </source>
</reference>
<dbReference type="PANTHER" id="PTHR43319:SF3">
    <property type="entry name" value="BETA-LACTAMASE-RELATED DOMAIN-CONTAINING PROTEIN"/>
    <property type="match status" value="1"/>
</dbReference>
<name>A0A7W3QKL3_ACTNM</name>
<evidence type="ECO:0000313" key="3">
    <source>
        <dbReference type="Proteomes" id="UP000572680"/>
    </source>
</evidence>
<organism evidence="2 3">
    <name type="scientific">Actinomadura namibiensis</name>
    <dbReference type="NCBI Taxonomy" id="182080"/>
    <lineage>
        <taxon>Bacteria</taxon>
        <taxon>Bacillati</taxon>
        <taxon>Actinomycetota</taxon>
        <taxon>Actinomycetes</taxon>
        <taxon>Streptosporangiales</taxon>
        <taxon>Thermomonosporaceae</taxon>
        <taxon>Actinomadura</taxon>
    </lineage>
</organism>
<dbReference type="Gene3D" id="3.40.710.10">
    <property type="entry name" value="DD-peptidase/beta-lactamase superfamily"/>
    <property type="match status" value="1"/>
</dbReference>
<sequence length="369" mass="39076">MRHAFAACLADEPADPGAQLAVHLEGRRVVDLWTDGPVVGDTVTGDSLMGVYSSTKGATALTVALLVQEGVLDLDRRVADHWPAFAAEGKRDVTIRQVLSHQAGVPGVDGGLTPAELADDTLAAGRVAAQRPYWEPGTAYGYHSFTFGAILNEVVRAATGETLQRVYERRVRAPRALDVYLGLPEREGKRVVATLPWLSTPAQEAALAANRPDADGVPGVSYNLNATPPMDYVAYANSRETRANGPSSGGAVASARGLASLYSAAVFGLDGEPPLLTSATLAEFTRLHTPGADLVTGVEGRFALGFEHKRSQYPFLGDRAFGHCGMGGSEAFADPATGVVYAYTRRRMPFGFTATENRCLTAAVLRCLS</sequence>
<protein>
    <submittedName>
        <fullName evidence="2">CubicO group peptidase (Beta-lactamase class C family)</fullName>
    </submittedName>
</protein>
<dbReference type="InterPro" id="IPR012338">
    <property type="entry name" value="Beta-lactam/transpept-like"/>
</dbReference>
<dbReference type="InterPro" id="IPR001466">
    <property type="entry name" value="Beta-lactam-related"/>
</dbReference>
<evidence type="ECO:0000259" key="1">
    <source>
        <dbReference type="Pfam" id="PF00144"/>
    </source>
</evidence>
<dbReference type="EMBL" id="JACJIA010000002">
    <property type="protein sequence ID" value="MBA8950068.1"/>
    <property type="molecule type" value="Genomic_DNA"/>
</dbReference>
<proteinExistence type="predicted"/>
<gene>
    <name evidence="2" type="ORF">HNR61_001681</name>
</gene>
<comment type="caution">
    <text evidence="2">The sequence shown here is derived from an EMBL/GenBank/DDBJ whole genome shotgun (WGS) entry which is preliminary data.</text>
</comment>
<dbReference type="InterPro" id="IPR052907">
    <property type="entry name" value="Beta-lactamase/esterase"/>
</dbReference>
<accession>A0A7W3QKL3</accession>
<dbReference type="Proteomes" id="UP000572680">
    <property type="component" value="Unassembled WGS sequence"/>
</dbReference>
<keyword evidence="3" id="KW-1185">Reference proteome</keyword>
<evidence type="ECO:0000313" key="2">
    <source>
        <dbReference type="EMBL" id="MBA8950068.1"/>
    </source>
</evidence>